<gene>
    <name evidence="2" type="ORF">ACJMK2_043829</name>
</gene>
<dbReference type="EMBL" id="JBJQND010000009">
    <property type="protein sequence ID" value="KAL3866537.1"/>
    <property type="molecule type" value="Genomic_DNA"/>
</dbReference>
<dbReference type="AlphaFoldDB" id="A0ABD3VZV4"/>
<reference evidence="2 3" key="1">
    <citation type="submission" date="2024-11" db="EMBL/GenBank/DDBJ databases">
        <title>Chromosome-level genome assembly of the freshwater bivalve Anodonta woodiana.</title>
        <authorList>
            <person name="Chen X."/>
        </authorList>
    </citation>
    <scope>NUCLEOTIDE SEQUENCE [LARGE SCALE GENOMIC DNA]</scope>
    <source>
        <strain evidence="2">MN2024</strain>
        <tissue evidence="2">Gills</tissue>
    </source>
</reference>
<keyword evidence="1" id="KW-0732">Signal</keyword>
<feature type="chain" id="PRO_5044725164" evidence="1">
    <location>
        <begin position="19"/>
        <end position="193"/>
    </location>
</feature>
<accession>A0ABD3VZV4</accession>
<sequence length="193" mass="21487">MNGIIVLACTIFLVGVQASYISTIQKQKDEIEDSQEDELLSTLEERDVGIEVNSDAAADNAATFGELDEIQKIETIDDVLHFLQNYKDVTGCSGDKCEWCLKQVCVQLIYLEATNEFQFCATYKGNNVFCQTFPARDFKYCKKIKIKLVAINVCLEIKNVYISGGRACMDVKVSAAGMSKSFKNICIGVSSLW</sequence>
<evidence type="ECO:0000313" key="3">
    <source>
        <dbReference type="Proteomes" id="UP001634394"/>
    </source>
</evidence>
<feature type="signal peptide" evidence="1">
    <location>
        <begin position="1"/>
        <end position="18"/>
    </location>
</feature>
<protein>
    <submittedName>
        <fullName evidence="2">Uncharacterized protein</fullName>
    </submittedName>
</protein>
<dbReference type="Proteomes" id="UP001634394">
    <property type="component" value="Unassembled WGS sequence"/>
</dbReference>
<comment type="caution">
    <text evidence="2">The sequence shown here is derived from an EMBL/GenBank/DDBJ whole genome shotgun (WGS) entry which is preliminary data.</text>
</comment>
<keyword evidence="3" id="KW-1185">Reference proteome</keyword>
<evidence type="ECO:0000256" key="1">
    <source>
        <dbReference type="SAM" id="SignalP"/>
    </source>
</evidence>
<evidence type="ECO:0000313" key="2">
    <source>
        <dbReference type="EMBL" id="KAL3866538.1"/>
    </source>
</evidence>
<organism evidence="2 3">
    <name type="scientific">Sinanodonta woodiana</name>
    <name type="common">Chinese pond mussel</name>
    <name type="synonym">Anodonta woodiana</name>
    <dbReference type="NCBI Taxonomy" id="1069815"/>
    <lineage>
        <taxon>Eukaryota</taxon>
        <taxon>Metazoa</taxon>
        <taxon>Spiralia</taxon>
        <taxon>Lophotrochozoa</taxon>
        <taxon>Mollusca</taxon>
        <taxon>Bivalvia</taxon>
        <taxon>Autobranchia</taxon>
        <taxon>Heteroconchia</taxon>
        <taxon>Palaeoheterodonta</taxon>
        <taxon>Unionida</taxon>
        <taxon>Unionoidea</taxon>
        <taxon>Unionidae</taxon>
        <taxon>Unioninae</taxon>
        <taxon>Sinanodonta</taxon>
    </lineage>
</organism>
<proteinExistence type="predicted"/>
<name>A0ABD3VZV4_SINWO</name>
<dbReference type="EMBL" id="JBJQND010000009">
    <property type="protein sequence ID" value="KAL3866538.1"/>
    <property type="molecule type" value="Genomic_DNA"/>
</dbReference>